<dbReference type="EMBL" id="NIZW01000009">
    <property type="protein sequence ID" value="PHQ34794.1"/>
    <property type="molecule type" value="Genomic_DNA"/>
</dbReference>
<evidence type="ECO:0000259" key="1">
    <source>
        <dbReference type="Pfam" id="PF22016"/>
    </source>
</evidence>
<keyword evidence="3" id="KW-1185">Reference proteome</keyword>
<dbReference type="Proteomes" id="UP000225740">
    <property type="component" value="Unassembled WGS sequence"/>
</dbReference>
<feature type="domain" description="DUF6933" evidence="1">
    <location>
        <begin position="2"/>
        <end position="159"/>
    </location>
</feature>
<comment type="caution">
    <text evidence="2">The sequence shown here is derived from an EMBL/GenBank/DDBJ whole genome shotgun (WGS) entry which is preliminary data.</text>
</comment>
<dbReference type="GeneID" id="90609035"/>
<gene>
    <name evidence="2" type="ORF">CEE69_13035</name>
</gene>
<organism evidence="2 3">
    <name type="scientific">Rhodopirellula bahusiensis</name>
    <dbReference type="NCBI Taxonomy" id="2014065"/>
    <lineage>
        <taxon>Bacteria</taxon>
        <taxon>Pseudomonadati</taxon>
        <taxon>Planctomycetota</taxon>
        <taxon>Planctomycetia</taxon>
        <taxon>Pirellulales</taxon>
        <taxon>Pirellulaceae</taxon>
        <taxon>Rhodopirellula</taxon>
    </lineage>
</organism>
<evidence type="ECO:0000313" key="2">
    <source>
        <dbReference type="EMBL" id="PHQ34794.1"/>
    </source>
</evidence>
<protein>
    <recommendedName>
        <fullName evidence="1">DUF6933 domain-containing protein</fullName>
    </recommendedName>
</protein>
<proteinExistence type="predicted"/>
<name>A0A2G1W6X4_9BACT</name>
<reference evidence="2 3" key="1">
    <citation type="submission" date="2017-06" db="EMBL/GenBank/DDBJ databases">
        <title>Description of Rhodopirellula bahusiensis sp. nov.</title>
        <authorList>
            <person name="Kizina J."/>
            <person name="Harder J."/>
        </authorList>
    </citation>
    <scope>NUCLEOTIDE SEQUENCE [LARGE SCALE GENOMIC DNA]</scope>
    <source>
        <strain evidence="2 3">SWK21</strain>
    </source>
</reference>
<dbReference type="AlphaFoldDB" id="A0A2G1W6X4"/>
<sequence length="167" mass="18724">MIFRLSQKLATKLKVGKLESLPADENPYADWSSHLFIFDRTQYIILMNTASLYACVMHGRGITDDSTFIARALDTIREFTADDGKQFIYRRFIAPSNGTLSFAKALNRSVTGSMNDHIHAAKFMLEDGMAPSDIGYRLNETPMSALNGPDGRKYGYPKDVFANLVDK</sequence>
<evidence type="ECO:0000313" key="3">
    <source>
        <dbReference type="Proteomes" id="UP000225740"/>
    </source>
</evidence>
<dbReference type="OrthoDB" id="9801392at2"/>
<dbReference type="Pfam" id="PF22016">
    <property type="entry name" value="DUF6933"/>
    <property type="match status" value="1"/>
</dbReference>
<accession>A0A2G1W6X4</accession>
<dbReference type="RefSeq" id="WP_099261097.1">
    <property type="nucleotide sequence ID" value="NZ_NIZW01000009.1"/>
</dbReference>
<dbReference type="InterPro" id="IPR053864">
    <property type="entry name" value="DUF6933"/>
</dbReference>